<name>A0A4Y4XNW2_HELPX</name>
<evidence type="ECO:0000313" key="1">
    <source>
        <dbReference type="EMBL" id="OOQ41397.1"/>
    </source>
</evidence>
<dbReference type="EMBL" id="MUPN01000128">
    <property type="protein sequence ID" value="OOQ41397.1"/>
    <property type="molecule type" value="Genomic_DNA"/>
</dbReference>
<sequence>DKNKLDLNLEVSTIKALSNVLNKIPIVGYLVLGKGGKITTNVNVKGTLDKPKTQVTLASDIIQAPFKILRRIFTPIDIIVDEVKKNIESKRK</sequence>
<accession>A0A4Y4XNW2</accession>
<comment type="caution">
    <text evidence="1">The sequence shown here is derived from an EMBL/GenBank/DDBJ whole genome shotgun (WGS) entry which is preliminary data.</text>
</comment>
<proteinExistence type="predicted"/>
<dbReference type="RefSeq" id="WP_143429163.1">
    <property type="nucleotide sequence ID" value="NZ_MUPN01000128.1"/>
</dbReference>
<gene>
    <name evidence="1" type="ORF">B0X64_01110</name>
</gene>
<evidence type="ECO:0000313" key="2">
    <source>
        <dbReference type="Proteomes" id="UP000319650"/>
    </source>
</evidence>
<protein>
    <submittedName>
        <fullName evidence="1">Uncharacterized protein</fullName>
    </submittedName>
</protein>
<dbReference type="Proteomes" id="UP000319650">
    <property type="component" value="Unassembled WGS sequence"/>
</dbReference>
<organism evidence="1 2">
    <name type="scientific">Helicobacter pylori</name>
    <name type="common">Campylobacter pylori</name>
    <dbReference type="NCBI Taxonomy" id="210"/>
    <lineage>
        <taxon>Bacteria</taxon>
        <taxon>Pseudomonadati</taxon>
        <taxon>Campylobacterota</taxon>
        <taxon>Epsilonproteobacteria</taxon>
        <taxon>Campylobacterales</taxon>
        <taxon>Helicobacteraceae</taxon>
        <taxon>Helicobacter</taxon>
    </lineage>
</organism>
<reference evidence="1 2" key="1">
    <citation type="journal article" date="2017" name="Front. Cell. Infect. Microbiol.">
        <title>Whole Genome Sequence and Phylogenetic Analysis Show Helicobacter pylori Strains from Latin America Have Followed a Unique Evolution Pathway.</title>
        <authorList>
            <person name="Munoz-Ramirez Z.Y."/>
            <person name="Mendez-Tenorio A."/>
            <person name="Kato I."/>
            <person name="Bravo M.M."/>
            <person name="Rizzato C."/>
            <person name="Thorell K."/>
            <person name="Torres R.C."/>
            <person name="Aviles-Jimenez F."/>
            <person name="Camorlinga M."/>
            <person name="Canzian F."/>
            <person name="Torres J."/>
        </authorList>
    </citation>
    <scope>NUCLEOTIDE SEQUENCE [LARGE SCALE GENOMIC DNA]</scope>
    <source>
        <strain evidence="1 2">CM22351</strain>
    </source>
</reference>
<feature type="non-terminal residue" evidence="1">
    <location>
        <position position="1"/>
    </location>
</feature>
<dbReference type="AlphaFoldDB" id="A0A4Y4XNW2"/>